<name>A0ABP3ERL2_9ACTN</name>
<evidence type="ECO:0000313" key="1">
    <source>
        <dbReference type="EMBL" id="GAA0270797.1"/>
    </source>
</evidence>
<dbReference type="EMBL" id="BAAABV010000005">
    <property type="protein sequence ID" value="GAA0270797.1"/>
    <property type="molecule type" value="Genomic_DNA"/>
</dbReference>
<organism evidence="1 2">
    <name type="scientific">Streptomyces polychromogenes</name>
    <dbReference type="NCBI Taxonomy" id="67342"/>
    <lineage>
        <taxon>Bacteria</taxon>
        <taxon>Bacillati</taxon>
        <taxon>Actinomycetota</taxon>
        <taxon>Actinomycetes</taxon>
        <taxon>Kitasatosporales</taxon>
        <taxon>Streptomycetaceae</taxon>
        <taxon>Streptomyces</taxon>
    </lineage>
</organism>
<accession>A0ABP3ERL2</accession>
<reference evidence="2" key="1">
    <citation type="journal article" date="2019" name="Int. J. Syst. Evol. Microbiol.">
        <title>The Global Catalogue of Microorganisms (GCM) 10K type strain sequencing project: providing services to taxonomists for standard genome sequencing and annotation.</title>
        <authorList>
            <consortium name="The Broad Institute Genomics Platform"/>
            <consortium name="The Broad Institute Genome Sequencing Center for Infectious Disease"/>
            <person name="Wu L."/>
            <person name="Ma J."/>
        </authorList>
    </citation>
    <scope>NUCLEOTIDE SEQUENCE [LARGE SCALE GENOMIC DNA]</scope>
    <source>
        <strain evidence="2">JCM 4505</strain>
    </source>
</reference>
<evidence type="ECO:0000313" key="2">
    <source>
        <dbReference type="Proteomes" id="UP001501867"/>
    </source>
</evidence>
<dbReference type="Proteomes" id="UP001501867">
    <property type="component" value="Unassembled WGS sequence"/>
</dbReference>
<keyword evidence="2" id="KW-1185">Reference proteome</keyword>
<protein>
    <submittedName>
        <fullName evidence="1">RacP protein</fullName>
    </submittedName>
</protein>
<proteinExistence type="predicted"/>
<dbReference type="RefSeq" id="WP_344151716.1">
    <property type="nucleotide sequence ID" value="NZ_BAAABV010000005.1"/>
</dbReference>
<sequence length="142" mass="15960">MPRAGQRRSAASHRHADTVRFVLFEARPAGLTFNQLVRSSELSVHQARAGLACLRDIIAEQNWPPLIWTKADGYKFCSDPTELQAYEIAVIRAKLTEIRRFITGVVAPHAALQPKGRWIRHLNTQLNSVESTLDVIADYIDA</sequence>
<gene>
    <name evidence="1" type="ORF">GCM10010302_05430</name>
</gene>
<comment type="caution">
    <text evidence="1">The sequence shown here is derived from an EMBL/GenBank/DDBJ whole genome shotgun (WGS) entry which is preliminary data.</text>
</comment>